<dbReference type="AlphaFoldDB" id="A0A0E0K6X3"/>
<keyword evidence="2" id="KW-1185">Reference proteome</keyword>
<dbReference type="Proteomes" id="UP000026962">
    <property type="component" value="Chromosome 2"/>
</dbReference>
<accession>A0A0E0K6X3</accession>
<reference evidence="1" key="2">
    <citation type="submission" date="2018-05" db="EMBL/GenBank/DDBJ databases">
        <title>OpunRS2 (Oryza punctata Reference Sequence Version 2).</title>
        <authorList>
            <person name="Zhang J."/>
            <person name="Kudrna D."/>
            <person name="Lee S."/>
            <person name="Talag J."/>
            <person name="Welchert J."/>
            <person name="Wing R.A."/>
        </authorList>
    </citation>
    <scope>NUCLEOTIDE SEQUENCE [LARGE SCALE GENOMIC DNA]</scope>
</reference>
<protein>
    <submittedName>
        <fullName evidence="1">Uncharacterized protein</fullName>
    </submittedName>
</protein>
<sequence>MDVSMSLRKLSRSRVGIIASERPCSCTRVPILYSGNNIQLQDKCCLRLKQEECQYRPIHGILKPNCCHKKTCTFCRFIKFTMILCSCRPYSDFPFFTAQSFGGSSSSTIFKEKQAPFSRL</sequence>
<organism evidence="1">
    <name type="scientific">Oryza punctata</name>
    <name type="common">Red rice</name>
    <dbReference type="NCBI Taxonomy" id="4537"/>
    <lineage>
        <taxon>Eukaryota</taxon>
        <taxon>Viridiplantae</taxon>
        <taxon>Streptophyta</taxon>
        <taxon>Embryophyta</taxon>
        <taxon>Tracheophyta</taxon>
        <taxon>Spermatophyta</taxon>
        <taxon>Magnoliopsida</taxon>
        <taxon>Liliopsida</taxon>
        <taxon>Poales</taxon>
        <taxon>Poaceae</taxon>
        <taxon>BOP clade</taxon>
        <taxon>Oryzoideae</taxon>
        <taxon>Oryzeae</taxon>
        <taxon>Oryzinae</taxon>
        <taxon>Oryza</taxon>
    </lineage>
</organism>
<dbReference type="Gramene" id="OPUNC02G34570.1">
    <property type="protein sequence ID" value="OPUNC02G34570.1"/>
    <property type="gene ID" value="OPUNC02G34570"/>
</dbReference>
<dbReference type="HOGENOM" id="CLU_2053484_0_0_1"/>
<dbReference type="EnsemblPlants" id="OPUNC02G34570.1">
    <property type="protein sequence ID" value="OPUNC02G34570.1"/>
    <property type="gene ID" value="OPUNC02G34570"/>
</dbReference>
<reference evidence="1" key="1">
    <citation type="submission" date="2015-04" db="UniProtKB">
        <authorList>
            <consortium name="EnsemblPlants"/>
        </authorList>
    </citation>
    <scope>IDENTIFICATION</scope>
</reference>
<evidence type="ECO:0000313" key="2">
    <source>
        <dbReference type="Proteomes" id="UP000026962"/>
    </source>
</evidence>
<name>A0A0E0K6X3_ORYPU</name>
<proteinExistence type="predicted"/>
<evidence type="ECO:0000313" key="1">
    <source>
        <dbReference type="EnsemblPlants" id="OPUNC02G34570.1"/>
    </source>
</evidence>